<keyword evidence="3" id="KW-1185">Reference proteome</keyword>
<evidence type="ECO:0000256" key="1">
    <source>
        <dbReference type="SAM" id="MobiDB-lite"/>
    </source>
</evidence>
<protein>
    <submittedName>
        <fullName evidence="2">Uncharacterized protein</fullName>
    </submittedName>
</protein>
<feature type="region of interest" description="Disordered" evidence="1">
    <location>
        <begin position="1"/>
        <end position="69"/>
    </location>
</feature>
<accession>A0A2R6W0R0</accession>
<organism evidence="2 3">
    <name type="scientific">Marchantia polymorpha</name>
    <name type="common">Common liverwort</name>
    <name type="synonym">Marchantia aquatica</name>
    <dbReference type="NCBI Taxonomy" id="3197"/>
    <lineage>
        <taxon>Eukaryota</taxon>
        <taxon>Viridiplantae</taxon>
        <taxon>Streptophyta</taxon>
        <taxon>Embryophyta</taxon>
        <taxon>Marchantiophyta</taxon>
        <taxon>Marchantiopsida</taxon>
        <taxon>Marchantiidae</taxon>
        <taxon>Marchantiales</taxon>
        <taxon>Marchantiaceae</taxon>
        <taxon>Marchantia</taxon>
    </lineage>
</organism>
<dbReference type="Proteomes" id="UP000244005">
    <property type="component" value="Unassembled WGS sequence"/>
</dbReference>
<feature type="region of interest" description="Disordered" evidence="1">
    <location>
        <begin position="87"/>
        <end position="172"/>
    </location>
</feature>
<feature type="compositionally biased region" description="Low complexity" evidence="1">
    <location>
        <begin position="132"/>
        <end position="153"/>
    </location>
</feature>
<reference evidence="3" key="1">
    <citation type="journal article" date="2017" name="Cell">
        <title>Insights into land plant evolution garnered from the Marchantia polymorpha genome.</title>
        <authorList>
            <person name="Bowman J.L."/>
            <person name="Kohchi T."/>
            <person name="Yamato K.T."/>
            <person name="Jenkins J."/>
            <person name="Shu S."/>
            <person name="Ishizaki K."/>
            <person name="Yamaoka S."/>
            <person name="Nishihama R."/>
            <person name="Nakamura Y."/>
            <person name="Berger F."/>
            <person name="Adam C."/>
            <person name="Aki S.S."/>
            <person name="Althoff F."/>
            <person name="Araki T."/>
            <person name="Arteaga-Vazquez M.A."/>
            <person name="Balasubrmanian S."/>
            <person name="Barry K."/>
            <person name="Bauer D."/>
            <person name="Boehm C.R."/>
            <person name="Briginshaw L."/>
            <person name="Caballero-Perez J."/>
            <person name="Catarino B."/>
            <person name="Chen F."/>
            <person name="Chiyoda S."/>
            <person name="Chovatia M."/>
            <person name="Davies K.M."/>
            <person name="Delmans M."/>
            <person name="Demura T."/>
            <person name="Dierschke T."/>
            <person name="Dolan L."/>
            <person name="Dorantes-Acosta A.E."/>
            <person name="Eklund D.M."/>
            <person name="Florent S.N."/>
            <person name="Flores-Sandoval E."/>
            <person name="Fujiyama A."/>
            <person name="Fukuzawa H."/>
            <person name="Galik B."/>
            <person name="Grimanelli D."/>
            <person name="Grimwood J."/>
            <person name="Grossniklaus U."/>
            <person name="Hamada T."/>
            <person name="Haseloff J."/>
            <person name="Hetherington A.J."/>
            <person name="Higo A."/>
            <person name="Hirakawa Y."/>
            <person name="Hundley H.N."/>
            <person name="Ikeda Y."/>
            <person name="Inoue K."/>
            <person name="Inoue S.I."/>
            <person name="Ishida S."/>
            <person name="Jia Q."/>
            <person name="Kakita M."/>
            <person name="Kanazawa T."/>
            <person name="Kawai Y."/>
            <person name="Kawashima T."/>
            <person name="Kennedy M."/>
            <person name="Kinose K."/>
            <person name="Kinoshita T."/>
            <person name="Kohara Y."/>
            <person name="Koide E."/>
            <person name="Komatsu K."/>
            <person name="Kopischke S."/>
            <person name="Kubo M."/>
            <person name="Kyozuka J."/>
            <person name="Lagercrantz U."/>
            <person name="Lin S.S."/>
            <person name="Lindquist E."/>
            <person name="Lipzen A.M."/>
            <person name="Lu C.W."/>
            <person name="De Luna E."/>
            <person name="Martienssen R.A."/>
            <person name="Minamino N."/>
            <person name="Mizutani M."/>
            <person name="Mizutani M."/>
            <person name="Mochizuki N."/>
            <person name="Monte I."/>
            <person name="Mosher R."/>
            <person name="Nagasaki H."/>
            <person name="Nakagami H."/>
            <person name="Naramoto S."/>
            <person name="Nishitani K."/>
            <person name="Ohtani M."/>
            <person name="Okamoto T."/>
            <person name="Okumura M."/>
            <person name="Phillips J."/>
            <person name="Pollak B."/>
            <person name="Reinders A."/>
            <person name="Rovekamp M."/>
            <person name="Sano R."/>
            <person name="Sawa S."/>
            <person name="Schmid M.W."/>
            <person name="Shirakawa M."/>
            <person name="Solano R."/>
            <person name="Spunde A."/>
            <person name="Suetsugu N."/>
            <person name="Sugano S."/>
            <person name="Sugiyama A."/>
            <person name="Sun R."/>
            <person name="Suzuki Y."/>
            <person name="Takenaka M."/>
            <person name="Takezawa D."/>
            <person name="Tomogane H."/>
            <person name="Tsuzuki M."/>
            <person name="Ueda T."/>
            <person name="Umeda M."/>
            <person name="Ward J.M."/>
            <person name="Watanabe Y."/>
            <person name="Yazaki K."/>
            <person name="Yokoyama R."/>
            <person name="Yoshitake Y."/>
            <person name="Yotsui I."/>
            <person name="Zachgo S."/>
            <person name="Schmutz J."/>
        </authorList>
    </citation>
    <scope>NUCLEOTIDE SEQUENCE [LARGE SCALE GENOMIC DNA]</scope>
    <source>
        <strain evidence="3">Tak-1</strain>
    </source>
</reference>
<name>A0A2R6W0R0_MARPO</name>
<dbReference type="EMBL" id="KZ772866">
    <property type="protein sequence ID" value="PTQ27445.1"/>
    <property type="molecule type" value="Genomic_DNA"/>
</dbReference>
<proteinExistence type="predicted"/>
<feature type="compositionally biased region" description="Basic and acidic residues" evidence="1">
    <location>
        <begin position="14"/>
        <end position="33"/>
    </location>
</feature>
<evidence type="ECO:0000313" key="2">
    <source>
        <dbReference type="EMBL" id="PTQ27445.1"/>
    </source>
</evidence>
<feature type="compositionally biased region" description="Polar residues" evidence="1">
    <location>
        <begin position="154"/>
        <end position="170"/>
    </location>
</feature>
<dbReference type="AlphaFoldDB" id="A0A2R6W0R0"/>
<evidence type="ECO:0000313" key="3">
    <source>
        <dbReference type="Proteomes" id="UP000244005"/>
    </source>
</evidence>
<sequence length="208" mass="22403">MGIAGIVVGSDGVESSKRKETFGALREKHEDAKMVGPRLADSTDPRRSRAPGPGGIESRSFSRSENLTGHCMGMTTRTFRLARRPTRCRRHSQLPLQVSQNRRNSRSALAANPTGAQRLPVLGLPCPVGSHSTPPALGALPTTTVPPTTESTPRGPTQRTPPDTAGTQQTRRSKVCGPHFCVCTFRRLSPTPTPTRGQIARSAHVQRT</sequence>
<gene>
    <name evidence="2" type="ORF">MARPO_0198s0013</name>
</gene>
<dbReference type="Gramene" id="Mp5g07940.1">
    <property type="protein sequence ID" value="Mp5g07940.1.cds1"/>
    <property type="gene ID" value="Mp5g07940"/>
</dbReference>